<protein>
    <submittedName>
        <fullName evidence="1">Uncharacterized protein</fullName>
    </submittedName>
</protein>
<gene>
    <name evidence="1" type="ORF">PAXRUDRAFT_169783</name>
</gene>
<organism evidence="1 2">
    <name type="scientific">Paxillus rubicundulus Ve08.2h10</name>
    <dbReference type="NCBI Taxonomy" id="930991"/>
    <lineage>
        <taxon>Eukaryota</taxon>
        <taxon>Fungi</taxon>
        <taxon>Dikarya</taxon>
        <taxon>Basidiomycota</taxon>
        <taxon>Agaricomycotina</taxon>
        <taxon>Agaricomycetes</taxon>
        <taxon>Agaricomycetidae</taxon>
        <taxon>Boletales</taxon>
        <taxon>Paxilineae</taxon>
        <taxon>Paxillaceae</taxon>
        <taxon>Paxillus</taxon>
    </lineage>
</organism>
<dbReference type="Proteomes" id="UP000054538">
    <property type="component" value="Unassembled WGS sequence"/>
</dbReference>
<evidence type="ECO:0000313" key="1">
    <source>
        <dbReference type="EMBL" id="KIK76492.1"/>
    </source>
</evidence>
<proteinExistence type="predicted"/>
<name>A0A0D0BZL2_9AGAM</name>
<dbReference type="HOGENOM" id="CLU_1606622_0_0_1"/>
<evidence type="ECO:0000313" key="2">
    <source>
        <dbReference type="Proteomes" id="UP000054538"/>
    </source>
</evidence>
<dbReference type="AlphaFoldDB" id="A0A0D0BZL2"/>
<accession>A0A0D0BZL2</accession>
<dbReference type="STRING" id="930991.A0A0D0BZL2"/>
<reference evidence="2" key="2">
    <citation type="submission" date="2015-01" db="EMBL/GenBank/DDBJ databases">
        <title>Evolutionary Origins and Diversification of the Mycorrhizal Mutualists.</title>
        <authorList>
            <consortium name="DOE Joint Genome Institute"/>
            <consortium name="Mycorrhizal Genomics Consortium"/>
            <person name="Kohler A."/>
            <person name="Kuo A."/>
            <person name="Nagy L.G."/>
            <person name="Floudas D."/>
            <person name="Copeland A."/>
            <person name="Barry K.W."/>
            <person name="Cichocki N."/>
            <person name="Veneault-Fourrey C."/>
            <person name="LaButti K."/>
            <person name="Lindquist E.A."/>
            <person name="Lipzen A."/>
            <person name="Lundell T."/>
            <person name="Morin E."/>
            <person name="Murat C."/>
            <person name="Riley R."/>
            <person name="Ohm R."/>
            <person name="Sun H."/>
            <person name="Tunlid A."/>
            <person name="Henrissat B."/>
            <person name="Grigoriev I.V."/>
            <person name="Hibbett D.S."/>
            <person name="Martin F."/>
        </authorList>
    </citation>
    <scope>NUCLEOTIDE SEQUENCE [LARGE SCALE GENOMIC DNA]</scope>
    <source>
        <strain evidence="2">Ve08.2h10</strain>
    </source>
</reference>
<feature type="non-terminal residue" evidence="1">
    <location>
        <position position="1"/>
    </location>
</feature>
<keyword evidence="2" id="KW-1185">Reference proteome</keyword>
<sequence>RIGIPTEEVFLSIAMLNALSGELNAVQTQVTSLLSSSMTEHPFTSVDICARLNTERQLFDNEKARSTDLALAAATKFSGRGPSPKVCSLCGKNGHTVEACWQLGGGMAGCREERSSLQPLPPLPPSRLCLPCLGDLPLQSLLVSQMTPPCFSRTSLAVTSMSSTHY</sequence>
<reference evidence="1 2" key="1">
    <citation type="submission" date="2014-04" db="EMBL/GenBank/DDBJ databases">
        <authorList>
            <consortium name="DOE Joint Genome Institute"/>
            <person name="Kuo A."/>
            <person name="Kohler A."/>
            <person name="Jargeat P."/>
            <person name="Nagy L.G."/>
            <person name="Floudas D."/>
            <person name="Copeland A."/>
            <person name="Barry K.W."/>
            <person name="Cichocki N."/>
            <person name="Veneault-Fourrey C."/>
            <person name="LaButti K."/>
            <person name="Lindquist E.A."/>
            <person name="Lipzen A."/>
            <person name="Lundell T."/>
            <person name="Morin E."/>
            <person name="Murat C."/>
            <person name="Sun H."/>
            <person name="Tunlid A."/>
            <person name="Henrissat B."/>
            <person name="Grigoriev I.V."/>
            <person name="Hibbett D.S."/>
            <person name="Martin F."/>
            <person name="Nordberg H.P."/>
            <person name="Cantor M.N."/>
            <person name="Hua S.X."/>
        </authorList>
    </citation>
    <scope>NUCLEOTIDE SEQUENCE [LARGE SCALE GENOMIC DNA]</scope>
    <source>
        <strain evidence="1 2">Ve08.2h10</strain>
    </source>
</reference>
<dbReference type="EMBL" id="KN827458">
    <property type="protein sequence ID" value="KIK76492.1"/>
    <property type="molecule type" value="Genomic_DNA"/>
</dbReference>
<dbReference type="InParanoid" id="A0A0D0BZL2"/>
<dbReference type="OrthoDB" id="2685940at2759"/>